<gene>
    <name evidence="1" type="ORF">BC936DRAFT_143663</name>
</gene>
<sequence length="59" mass="6781">MFQLPRLLEYLLFRVPCSICRASRTSPKHISPSDCCVYLEHEQDIRIESFATSPTIALP</sequence>
<reference evidence="1 2" key="1">
    <citation type="journal article" date="2018" name="New Phytol.">
        <title>Phylogenomics of Endogonaceae and evolution of mycorrhizas within Mucoromycota.</title>
        <authorList>
            <person name="Chang Y."/>
            <person name="Desiro A."/>
            <person name="Na H."/>
            <person name="Sandor L."/>
            <person name="Lipzen A."/>
            <person name="Clum A."/>
            <person name="Barry K."/>
            <person name="Grigoriev I.V."/>
            <person name="Martin F.M."/>
            <person name="Stajich J.E."/>
            <person name="Smith M.E."/>
            <person name="Bonito G."/>
            <person name="Spatafora J.W."/>
        </authorList>
    </citation>
    <scope>NUCLEOTIDE SEQUENCE [LARGE SCALE GENOMIC DNA]</scope>
    <source>
        <strain evidence="1 2">GMNB39</strain>
    </source>
</reference>
<dbReference type="AlphaFoldDB" id="A0A433DDI5"/>
<dbReference type="EMBL" id="RBNI01002791">
    <property type="protein sequence ID" value="RUP48912.1"/>
    <property type="molecule type" value="Genomic_DNA"/>
</dbReference>
<comment type="caution">
    <text evidence="1">The sequence shown here is derived from an EMBL/GenBank/DDBJ whole genome shotgun (WGS) entry which is preliminary data.</text>
</comment>
<dbReference type="Proteomes" id="UP000268093">
    <property type="component" value="Unassembled WGS sequence"/>
</dbReference>
<protein>
    <submittedName>
        <fullName evidence="1">Uncharacterized protein</fullName>
    </submittedName>
</protein>
<keyword evidence="2" id="KW-1185">Reference proteome</keyword>
<organism evidence="1 2">
    <name type="scientific">Jimgerdemannia flammicorona</name>
    <dbReference type="NCBI Taxonomy" id="994334"/>
    <lineage>
        <taxon>Eukaryota</taxon>
        <taxon>Fungi</taxon>
        <taxon>Fungi incertae sedis</taxon>
        <taxon>Mucoromycota</taxon>
        <taxon>Mucoromycotina</taxon>
        <taxon>Endogonomycetes</taxon>
        <taxon>Endogonales</taxon>
        <taxon>Endogonaceae</taxon>
        <taxon>Jimgerdemannia</taxon>
    </lineage>
</organism>
<evidence type="ECO:0000313" key="2">
    <source>
        <dbReference type="Proteomes" id="UP000268093"/>
    </source>
</evidence>
<evidence type="ECO:0000313" key="1">
    <source>
        <dbReference type="EMBL" id="RUP48912.1"/>
    </source>
</evidence>
<accession>A0A433DDI5</accession>
<proteinExistence type="predicted"/>
<name>A0A433DDI5_9FUNG</name>